<keyword evidence="5" id="KW-1185">Reference proteome</keyword>
<feature type="transmembrane region" description="Helical" evidence="2">
    <location>
        <begin position="84"/>
        <end position="106"/>
    </location>
</feature>
<keyword evidence="2" id="KW-1133">Transmembrane helix</keyword>
<feature type="region of interest" description="Disordered" evidence="1">
    <location>
        <begin position="1"/>
        <end position="23"/>
    </location>
</feature>
<reference evidence="4" key="1">
    <citation type="submission" date="2021-06" db="EMBL/GenBank/DDBJ databases">
        <authorList>
            <person name="Kallberg Y."/>
            <person name="Tangrot J."/>
            <person name="Rosling A."/>
        </authorList>
    </citation>
    <scope>NUCLEOTIDE SEQUENCE</scope>
    <source>
        <strain evidence="4">FL130A</strain>
    </source>
</reference>
<accession>A0A9N9HBR5</accession>
<feature type="domain" description="Membrane anchor Opy2 N-terminal" evidence="3">
    <location>
        <begin position="25"/>
        <end position="58"/>
    </location>
</feature>
<evidence type="ECO:0000256" key="1">
    <source>
        <dbReference type="SAM" id="MobiDB-lite"/>
    </source>
</evidence>
<dbReference type="Proteomes" id="UP000789508">
    <property type="component" value="Unassembled WGS sequence"/>
</dbReference>
<dbReference type="Pfam" id="PF09463">
    <property type="entry name" value="Opy2"/>
    <property type="match status" value="1"/>
</dbReference>
<feature type="compositionally biased region" description="Acidic residues" evidence="1">
    <location>
        <begin position="290"/>
        <end position="310"/>
    </location>
</feature>
<dbReference type="EMBL" id="CAJVPS010012637">
    <property type="protein sequence ID" value="CAG8672344.1"/>
    <property type="molecule type" value="Genomic_DNA"/>
</dbReference>
<evidence type="ECO:0000313" key="4">
    <source>
        <dbReference type="EMBL" id="CAG8672344.1"/>
    </source>
</evidence>
<feature type="compositionally biased region" description="Low complexity" evidence="1">
    <location>
        <begin position="443"/>
        <end position="472"/>
    </location>
</feature>
<dbReference type="OrthoDB" id="2402916at2759"/>
<dbReference type="AlphaFoldDB" id="A0A9N9HBR5"/>
<feature type="compositionally biased region" description="Low complexity" evidence="1">
    <location>
        <begin position="268"/>
        <end position="286"/>
    </location>
</feature>
<feature type="non-terminal residue" evidence="4">
    <location>
        <position position="1"/>
    </location>
</feature>
<feature type="compositionally biased region" description="Low complexity" evidence="1">
    <location>
        <begin position="382"/>
        <end position="392"/>
    </location>
</feature>
<proteinExistence type="predicted"/>
<name>A0A9N9HBR5_9GLOM</name>
<protein>
    <submittedName>
        <fullName evidence="4">13561_t:CDS:1</fullName>
    </submittedName>
</protein>
<evidence type="ECO:0000259" key="3">
    <source>
        <dbReference type="Pfam" id="PF09463"/>
    </source>
</evidence>
<evidence type="ECO:0000256" key="2">
    <source>
        <dbReference type="SAM" id="Phobius"/>
    </source>
</evidence>
<organism evidence="4 5">
    <name type="scientific">Ambispora leptoticha</name>
    <dbReference type="NCBI Taxonomy" id="144679"/>
    <lineage>
        <taxon>Eukaryota</taxon>
        <taxon>Fungi</taxon>
        <taxon>Fungi incertae sedis</taxon>
        <taxon>Mucoromycota</taxon>
        <taxon>Glomeromycotina</taxon>
        <taxon>Glomeromycetes</taxon>
        <taxon>Archaeosporales</taxon>
        <taxon>Ambisporaceae</taxon>
        <taxon>Ambispora</taxon>
    </lineage>
</organism>
<feature type="compositionally biased region" description="Low complexity" evidence="1">
    <location>
        <begin position="9"/>
        <end position="23"/>
    </location>
</feature>
<comment type="caution">
    <text evidence="4">The sequence shown here is derived from an EMBL/GenBank/DDBJ whole genome shotgun (WGS) entry which is preliminary data.</text>
</comment>
<feature type="region of interest" description="Disordered" evidence="1">
    <location>
        <begin position="247"/>
        <end position="310"/>
    </location>
</feature>
<feature type="compositionally biased region" description="Low complexity" evidence="1">
    <location>
        <begin position="333"/>
        <end position="353"/>
    </location>
</feature>
<keyword evidence="2" id="KW-0812">Transmembrane</keyword>
<sequence length="480" mass="50529">QKTDSKELSSNATITTSSSSPGSTCVVCGSPPACPVCPQGKICVLDLPTCTTCPIPRCGDIKVGVNSSFDKGSSGSGSNSNAQLIPAVIGGLLGVVVLVAAGIGYMRYKRRRGGKFFSEKIDSSESREWASTDSENVIPIAYIPTPTTPTTPRPEPAHAYPRNRASYLSVGTTPLATPLASPLPRTYSNEKLVSLSEDDDVFSEVGTVLQAKKATPTSGTAVVTATRAKPALVRLNTVKSNSLSDLRSQAGNHLASPATPKTGNTLLSVRSNKSSTPSSPTTFHSISMHDDEDDLLGDEDNEFDNNDDDTITISKNSTMFLPRIDIERSSLESSTSRKNSTNNNNDNNDSANIASSNLVSPFLDPFEGRQSFGLFGSDEVDSSSTTATSSTIGGVGGASPHPLERESVISSVSSNPRSTMMSDEGDGEIMIFWGGDAQNLFENDSSSRNNDNNTTRSSVVSSTSSPRSSPNNDTKEPGTT</sequence>
<feature type="region of interest" description="Disordered" evidence="1">
    <location>
        <begin position="328"/>
        <end position="353"/>
    </location>
</feature>
<feature type="region of interest" description="Disordered" evidence="1">
    <location>
        <begin position="374"/>
        <end position="403"/>
    </location>
</feature>
<keyword evidence="2" id="KW-0472">Membrane</keyword>
<evidence type="ECO:0000313" key="5">
    <source>
        <dbReference type="Proteomes" id="UP000789508"/>
    </source>
</evidence>
<dbReference type="InterPro" id="IPR018571">
    <property type="entry name" value="Membrane_anchor_Opy2_N"/>
</dbReference>
<gene>
    <name evidence="4" type="ORF">ALEPTO_LOCUS10633</name>
</gene>
<feature type="region of interest" description="Disordered" evidence="1">
    <location>
        <begin position="439"/>
        <end position="480"/>
    </location>
</feature>